<dbReference type="OrthoDB" id="27846at2157"/>
<protein>
    <submittedName>
        <fullName evidence="1">Short chain enoyl-CoA hydratase /Enoyl-CoA hydratase</fullName>
    </submittedName>
</protein>
<reference evidence="2" key="1">
    <citation type="submission" date="2016-10" db="EMBL/GenBank/DDBJ databases">
        <authorList>
            <person name="Varghese N."/>
            <person name="Submissions S."/>
        </authorList>
    </citation>
    <scope>NUCLEOTIDE SEQUENCE [LARGE SCALE GENOMIC DNA]</scope>
    <source>
        <strain evidence="2">DSM 13078</strain>
    </source>
</reference>
<dbReference type="PANTHER" id="PTHR43459:SF1">
    <property type="entry name" value="EG:BACN32G11.4 PROTEIN"/>
    <property type="match status" value="1"/>
</dbReference>
<organism evidence="1 2">
    <name type="scientific">Natronobacterium haloterrestre</name>
    <name type="common">Halobiforma haloterrestris</name>
    <dbReference type="NCBI Taxonomy" id="148448"/>
    <lineage>
        <taxon>Archaea</taxon>
        <taxon>Methanobacteriati</taxon>
        <taxon>Methanobacteriota</taxon>
        <taxon>Stenosarchaea group</taxon>
        <taxon>Halobacteria</taxon>
        <taxon>Halobacteriales</taxon>
        <taxon>Natrialbaceae</taxon>
        <taxon>Natronobacterium</taxon>
    </lineage>
</organism>
<evidence type="ECO:0000313" key="2">
    <source>
        <dbReference type="Proteomes" id="UP000199161"/>
    </source>
</evidence>
<name>A0A1I1I869_NATHA</name>
<dbReference type="InterPro" id="IPR014748">
    <property type="entry name" value="Enoyl-CoA_hydra_C"/>
</dbReference>
<evidence type="ECO:0000313" key="1">
    <source>
        <dbReference type="EMBL" id="SFC32619.1"/>
    </source>
</evidence>
<sequence>MHVDTDDGVLEITFDRPGVLNAITRETAVTLAETIEDASPEEYHAIVLSGEGDAFSAGGDVEAMAEEPVAPRAEYEEVEETFGRVVEAMLECPVPIVAKVNGDAVGAGLAIVALSDIAYAAADATFSCAFVKVGLIPDTGGTFMLPEIVGLRTAKKLAFTGEFFDAERAADLDLVNEAVPADELETRVTETVDRLGRRPTDVIGMMKQAMHENLGRRWDEALDYENMLQVQARATESHEEGVAAFLEGREPAFNEYDD</sequence>
<dbReference type="CDD" id="cd06558">
    <property type="entry name" value="crotonase-like"/>
    <property type="match status" value="1"/>
</dbReference>
<keyword evidence="2" id="KW-1185">Reference proteome</keyword>
<accession>A0A1I1I869</accession>
<dbReference type="InterPro" id="IPR001753">
    <property type="entry name" value="Enoyl-CoA_hydra/iso"/>
</dbReference>
<dbReference type="Gene3D" id="1.10.12.10">
    <property type="entry name" value="Lyase 2-enoyl-coa Hydratase, Chain A, domain 2"/>
    <property type="match status" value="1"/>
</dbReference>
<proteinExistence type="predicted"/>
<dbReference type="Pfam" id="PF00378">
    <property type="entry name" value="ECH_1"/>
    <property type="match status" value="1"/>
</dbReference>
<dbReference type="EMBL" id="FOKW01000007">
    <property type="protein sequence ID" value="SFC32619.1"/>
    <property type="molecule type" value="Genomic_DNA"/>
</dbReference>
<gene>
    <name evidence="1" type="ORF">SAMN05444422_10715</name>
</gene>
<dbReference type="PANTHER" id="PTHR43459">
    <property type="entry name" value="ENOYL-COA HYDRATASE"/>
    <property type="match status" value="1"/>
</dbReference>
<dbReference type="Gene3D" id="3.90.226.10">
    <property type="entry name" value="2-enoyl-CoA Hydratase, Chain A, domain 1"/>
    <property type="match status" value="1"/>
</dbReference>
<dbReference type="Proteomes" id="UP000199161">
    <property type="component" value="Unassembled WGS sequence"/>
</dbReference>
<dbReference type="SUPFAM" id="SSF52096">
    <property type="entry name" value="ClpP/crotonase"/>
    <property type="match status" value="1"/>
</dbReference>
<dbReference type="AlphaFoldDB" id="A0A1I1I869"/>
<dbReference type="RefSeq" id="WP_089788632.1">
    <property type="nucleotide sequence ID" value="NZ_FOKW01000007.1"/>
</dbReference>
<dbReference type="InterPro" id="IPR029045">
    <property type="entry name" value="ClpP/crotonase-like_dom_sf"/>
</dbReference>